<evidence type="ECO:0000256" key="1">
    <source>
        <dbReference type="ARBA" id="ARBA00022516"/>
    </source>
</evidence>
<evidence type="ECO:0000313" key="10">
    <source>
        <dbReference type="Proteomes" id="UP001156870"/>
    </source>
</evidence>
<keyword evidence="3 7" id="KW-0808">Transferase</keyword>
<dbReference type="NCBIfam" id="NF002060">
    <property type="entry name" value="PRK00892.1"/>
    <property type="match status" value="1"/>
</dbReference>
<proteinExistence type="inferred from homology"/>
<dbReference type="GO" id="GO:0009245">
    <property type="term" value="P:lipid A biosynthetic process"/>
    <property type="evidence" value="ECO:0007669"/>
    <property type="project" value="UniProtKB-UniRule"/>
</dbReference>
<dbReference type="CDD" id="cd03352">
    <property type="entry name" value="LbH_LpxD"/>
    <property type="match status" value="1"/>
</dbReference>
<evidence type="ECO:0000259" key="8">
    <source>
        <dbReference type="Pfam" id="PF04613"/>
    </source>
</evidence>
<dbReference type="HAMAP" id="MF_00523">
    <property type="entry name" value="LpxD"/>
    <property type="match status" value="1"/>
</dbReference>
<dbReference type="InterPro" id="IPR007691">
    <property type="entry name" value="LpxD"/>
</dbReference>
<comment type="pathway">
    <text evidence="7">Bacterial outer membrane biogenesis; LPS lipid A biosynthesis.</text>
</comment>
<keyword evidence="4 7" id="KW-0677">Repeat</keyword>
<evidence type="ECO:0000256" key="3">
    <source>
        <dbReference type="ARBA" id="ARBA00022679"/>
    </source>
</evidence>
<name>A0AA37TCT0_9GAMM</name>
<comment type="subunit">
    <text evidence="7">Homotrimer.</text>
</comment>
<dbReference type="Pfam" id="PF04613">
    <property type="entry name" value="LpxD"/>
    <property type="match status" value="1"/>
</dbReference>
<dbReference type="EMBL" id="BSPD01000095">
    <property type="protein sequence ID" value="GLS28001.1"/>
    <property type="molecule type" value="Genomic_DNA"/>
</dbReference>
<accession>A0AA37TCT0</accession>
<dbReference type="Gene3D" id="2.160.10.10">
    <property type="entry name" value="Hexapeptide repeat proteins"/>
    <property type="match status" value="1"/>
</dbReference>
<evidence type="ECO:0000256" key="7">
    <source>
        <dbReference type="HAMAP-Rule" id="MF_00523"/>
    </source>
</evidence>
<keyword evidence="2 7" id="KW-0441">Lipid A biosynthesis</keyword>
<dbReference type="PANTHER" id="PTHR43378:SF2">
    <property type="entry name" value="UDP-3-O-ACYLGLUCOSAMINE N-ACYLTRANSFERASE 1, MITOCHONDRIAL-RELATED"/>
    <property type="match status" value="1"/>
</dbReference>
<dbReference type="InterPro" id="IPR001451">
    <property type="entry name" value="Hexapep"/>
</dbReference>
<comment type="catalytic activity">
    <reaction evidence="7">
        <text>a UDP-3-O-[(3R)-3-hydroxyacyl]-alpha-D-glucosamine + a (3R)-hydroxyacyl-[ACP] = a UDP-2-N,3-O-bis[(3R)-3-hydroxyacyl]-alpha-D-glucosamine + holo-[ACP] + H(+)</text>
        <dbReference type="Rhea" id="RHEA:53836"/>
        <dbReference type="Rhea" id="RHEA-COMP:9685"/>
        <dbReference type="Rhea" id="RHEA-COMP:9945"/>
        <dbReference type="ChEBI" id="CHEBI:15378"/>
        <dbReference type="ChEBI" id="CHEBI:64479"/>
        <dbReference type="ChEBI" id="CHEBI:78827"/>
        <dbReference type="ChEBI" id="CHEBI:137740"/>
        <dbReference type="ChEBI" id="CHEBI:137748"/>
        <dbReference type="EC" id="2.3.1.191"/>
    </reaction>
</comment>
<sequence>MALFVLKELSERIGAELIGDPQLSITGIATLQSASPSDISFLANPKYQKYLSNTNAGAVILSPKVADAFEGNRLICGDPYLAYAALTALFAEPYGGQEHCHPSAVVSDGAEIASTACVMANAVVEAGAVIGEGAVVGAGSVVGRRSIVGVNTCLAANVSVYHDVKIGENCIIHSGAVIGGDGFGFAPSGNGWVKIHQLGGVRIGNRVEIGANTTVDRGALDDTVLGDGVILDNMVQIGHSAELGENTAMAACSGVSGSTKVGANCTIAGGVGIAGHITIVDGVHITAMSMITKSILSPGSYSSGTPFNDTKSWRKNAVRFNQLDKISKRLSLLETQHKMTDAD</sequence>
<comment type="similarity">
    <text evidence="7">Belongs to the transferase hexapeptide repeat family. LpxD subfamily.</text>
</comment>
<keyword evidence="6 7" id="KW-0012">Acyltransferase</keyword>
<dbReference type="SUPFAM" id="SSF51161">
    <property type="entry name" value="Trimeric LpxA-like enzymes"/>
    <property type="match status" value="1"/>
</dbReference>
<feature type="active site" description="Proton acceptor" evidence="7">
    <location>
        <position position="239"/>
    </location>
</feature>
<dbReference type="PANTHER" id="PTHR43378">
    <property type="entry name" value="UDP-3-O-ACYLGLUCOSAMINE N-ACYLTRANSFERASE"/>
    <property type="match status" value="1"/>
</dbReference>
<keyword evidence="1 7" id="KW-0444">Lipid biosynthesis</keyword>
<dbReference type="InterPro" id="IPR011004">
    <property type="entry name" value="Trimer_LpxA-like_sf"/>
</dbReference>
<evidence type="ECO:0000256" key="2">
    <source>
        <dbReference type="ARBA" id="ARBA00022556"/>
    </source>
</evidence>
<comment type="caution">
    <text evidence="9">The sequence shown here is derived from an EMBL/GenBank/DDBJ whole genome shotgun (WGS) entry which is preliminary data.</text>
</comment>
<reference evidence="9 10" key="1">
    <citation type="journal article" date="2014" name="Int. J. Syst. Evol. Microbiol.">
        <title>Complete genome sequence of Corynebacterium casei LMG S-19264T (=DSM 44701T), isolated from a smear-ripened cheese.</title>
        <authorList>
            <consortium name="US DOE Joint Genome Institute (JGI-PGF)"/>
            <person name="Walter F."/>
            <person name="Albersmeier A."/>
            <person name="Kalinowski J."/>
            <person name="Ruckert C."/>
        </authorList>
    </citation>
    <scope>NUCLEOTIDE SEQUENCE [LARGE SCALE GENOMIC DNA]</scope>
    <source>
        <strain evidence="9 10">NBRC 110095</strain>
    </source>
</reference>
<keyword evidence="10" id="KW-1185">Reference proteome</keyword>
<dbReference type="Pfam" id="PF00132">
    <property type="entry name" value="Hexapep"/>
    <property type="match status" value="1"/>
</dbReference>
<evidence type="ECO:0000313" key="9">
    <source>
        <dbReference type="EMBL" id="GLS28001.1"/>
    </source>
</evidence>
<dbReference type="GO" id="GO:0016020">
    <property type="term" value="C:membrane"/>
    <property type="evidence" value="ECO:0007669"/>
    <property type="project" value="GOC"/>
</dbReference>
<dbReference type="Gene3D" id="3.40.1390.10">
    <property type="entry name" value="MurE/MurF, N-terminal domain"/>
    <property type="match status" value="1"/>
</dbReference>
<dbReference type="Proteomes" id="UP001156870">
    <property type="component" value="Unassembled WGS sequence"/>
</dbReference>
<evidence type="ECO:0000256" key="5">
    <source>
        <dbReference type="ARBA" id="ARBA00023098"/>
    </source>
</evidence>
<feature type="domain" description="UDP-3-O-[3-hydroxymyristoyl] glucosamine N-acyltransferase non-repeat region" evidence="8">
    <location>
        <begin position="23"/>
        <end position="89"/>
    </location>
</feature>
<gene>
    <name evidence="7 9" type="primary">lpxD</name>
    <name evidence="9" type="ORF">GCM10007877_37200</name>
</gene>
<comment type="function">
    <text evidence="7">Catalyzes the N-acylation of UDP-3-O-acylglucosamine using 3-hydroxyacyl-ACP as the acyl donor. Is involved in the biosynthesis of lipid A, a phosphorylated glycolipid that anchors the lipopolysaccharide to the outer membrane of the cell.</text>
</comment>
<keyword evidence="5 7" id="KW-0443">Lipid metabolism</keyword>
<evidence type="ECO:0000256" key="4">
    <source>
        <dbReference type="ARBA" id="ARBA00022737"/>
    </source>
</evidence>
<dbReference type="Gene3D" id="1.20.5.170">
    <property type="match status" value="1"/>
</dbReference>
<protein>
    <recommendedName>
        <fullName evidence="7">UDP-3-O-acylglucosamine N-acyltransferase</fullName>
        <ecNumber evidence="7">2.3.1.191</ecNumber>
    </recommendedName>
</protein>
<evidence type="ECO:0000256" key="6">
    <source>
        <dbReference type="ARBA" id="ARBA00023315"/>
    </source>
</evidence>
<dbReference type="GO" id="GO:0103118">
    <property type="term" value="F:UDP-3-O-[(3R)-3-hydroxyacyl]-glucosamine N-acyltransferase activity"/>
    <property type="evidence" value="ECO:0007669"/>
    <property type="project" value="UniProtKB-EC"/>
</dbReference>
<dbReference type="RefSeq" id="WP_332840134.1">
    <property type="nucleotide sequence ID" value="NZ_BSPD01000095.1"/>
</dbReference>
<organism evidence="9 10">
    <name type="scientific">Marinibactrum halimedae</name>
    <dbReference type="NCBI Taxonomy" id="1444977"/>
    <lineage>
        <taxon>Bacteria</taxon>
        <taxon>Pseudomonadati</taxon>
        <taxon>Pseudomonadota</taxon>
        <taxon>Gammaproteobacteria</taxon>
        <taxon>Cellvibrionales</taxon>
        <taxon>Cellvibrionaceae</taxon>
        <taxon>Marinibactrum</taxon>
    </lineage>
</organism>
<dbReference type="NCBIfam" id="TIGR01853">
    <property type="entry name" value="lipid_A_lpxD"/>
    <property type="match status" value="1"/>
</dbReference>
<dbReference type="AlphaFoldDB" id="A0AA37TCT0"/>
<dbReference type="GO" id="GO:0016410">
    <property type="term" value="F:N-acyltransferase activity"/>
    <property type="evidence" value="ECO:0007669"/>
    <property type="project" value="InterPro"/>
</dbReference>
<dbReference type="EC" id="2.3.1.191" evidence="7"/>
<dbReference type="InterPro" id="IPR020573">
    <property type="entry name" value="UDP_GlcNAc_AcTrfase_non-rep"/>
</dbReference>